<reference evidence="2" key="1">
    <citation type="submission" date="2022-11" db="EMBL/GenBank/DDBJ databases">
        <authorList>
            <person name="Kikuchi T."/>
        </authorList>
    </citation>
    <scope>NUCLEOTIDE SEQUENCE</scope>
    <source>
        <strain evidence="2">PS1010</strain>
    </source>
</reference>
<feature type="chain" id="PRO_5040468732" evidence="1">
    <location>
        <begin position="20"/>
        <end position="143"/>
    </location>
</feature>
<feature type="signal peptide" evidence="1">
    <location>
        <begin position="1"/>
        <end position="19"/>
    </location>
</feature>
<dbReference type="OrthoDB" id="5794467at2759"/>
<gene>
    <name evidence="2" type="ORF">CAMP_LOCUS789</name>
</gene>
<sequence>MERVIQLLFLIAALPTTSAILVVLYDSSKCVHLQCEWRVEGKLCKSGNLLYRLNQKKNVPNSHPLNYPYVPRGDNESATSILARVRATYPVNTFTVIGDDVAIGEDCKGRNLYCNSSHFYVTDSYESFLKNIQKQAVPPKFQC</sequence>
<comment type="caution">
    <text evidence="2">The sequence shown here is derived from an EMBL/GenBank/DDBJ whole genome shotgun (WGS) entry which is preliminary data.</text>
</comment>
<dbReference type="EMBL" id="CANHGI010000001">
    <property type="protein sequence ID" value="CAI5438152.1"/>
    <property type="molecule type" value="Genomic_DNA"/>
</dbReference>
<dbReference type="Proteomes" id="UP001152747">
    <property type="component" value="Unassembled WGS sequence"/>
</dbReference>
<accession>A0A9P1I447</accession>
<proteinExistence type="predicted"/>
<keyword evidence="3" id="KW-1185">Reference proteome</keyword>
<name>A0A9P1I447_9PELO</name>
<evidence type="ECO:0000256" key="1">
    <source>
        <dbReference type="SAM" id="SignalP"/>
    </source>
</evidence>
<evidence type="ECO:0000313" key="2">
    <source>
        <dbReference type="EMBL" id="CAI5438152.1"/>
    </source>
</evidence>
<keyword evidence="1" id="KW-0732">Signal</keyword>
<evidence type="ECO:0000313" key="3">
    <source>
        <dbReference type="Proteomes" id="UP001152747"/>
    </source>
</evidence>
<protein>
    <submittedName>
        <fullName evidence="2">Uncharacterized protein</fullName>
    </submittedName>
</protein>
<dbReference type="AlphaFoldDB" id="A0A9P1I447"/>
<organism evidence="2 3">
    <name type="scientific">Caenorhabditis angaria</name>
    <dbReference type="NCBI Taxonomy" id="860376"/>
    <lineage>
        <taxon>Eukaryota</taxon>
        <taxon>Metazoa</taxon>
        <taxon>Ecdysozoa</taxon>
        <taxon>Nematoda</taxon>
        <taxon>Chromadorea</taxon>
        <taxon>Rhabditida</taxon>
        <taxon>Rhabditina</taxon>
        <taxon>Rhabditomorpha</taxon>
        <taxon>Rhabditoidea</taxon>
        <taxon>Rhabditidae</taxon>
        <taxon>Peloderinae</taxon>
        <taxon>Caenorhabditis</taxon>
    </lineage>
</organism>